<feature type="transmembrane region" description="Helical" evidence="2">
    <location>
        <begin position="33"/>
        <end position="52"/>
    </location>
</feature>
<proteinExistence type="predicted"/>
<feature type="compositionally biased region" description="Basic residues" evidence="1">
    <location>
        <begin position="133"/>
        <end position="143"/>
    </location>
</feature>
<accession>A0A512T141</accession>
<gene>
    <name evidence="3" type="ORF">KLO01_19820</name>
</gene>
<reference evidence="3 4" key="1">
    <citation type="submission" date="2019-07" db="EMBL/GenBank/DDBJ databases">
        <title>Whole genome shotgun sequence of Knoellia locipacati NBRC 109775.</title>
        <authorList>
            <person name="Hosoyama A."/>
            <person name="Uohara A."/>
            <person name="Ohji S."/>
            <person name="Ichikawa N."/>
        </authorList>
    </citation>
    <scope>NUCLEOTIDE SEQUENCE [LARGE SCALE GENOMIC DNA]</scope>
    <source>
        <strain evidence="3 4">NBRC 109775</strain>
    </source>
</reference>
<evidence type="ECO:0000313" key="3">
    <source>
        <dbReference type="EMBL" id="GEQ13935.1"/>
    </source>
</evidence>
<evidence type="ECO:0000256" key="1">
    <source>
        <dbReference type="SAM" id="MobiDB-lite"/>
    </source>
</evidence>
<keyword evidence="2" id="KW-0472">Membrane</keyword>
<protein>
    <submittedName>
        <fullName evidence="3">Uncharacterized protein</fullName>
    </submittedName>
</protein>
<keyword evidence="2" id="KW-1133">Transmembrane helix</keyword>
<dbReference type="Pfam" id="PF10823">
    <property type="entry name" value="DUF2568"/>
    <property type="match status" value="1"/>
</dbReference>
<name>A0A512T141_9MICO</name>
<feature type="region of interest" description="Disordered" evidence="1">
    <location>
        <begin position="109"/>
        <end position="143"/>
    </location>
</feature>
<evidence type="ECO:0000313" key="4">
    <source>
        <dbReference type="Proteomes" id="UP000321793"/>
    </source>
</evidence>
<dbReference type="Proteomes" id="UP000321793">
    <property type="component" value="Unassembled WGS sequence"/>
</dbReference>
<comment type="caution">
    <text evidence="3">The sequence shown here is derived from an EMBL/GenBank/DDBJ whole genome shotgun (WGS) entry which is preliminary data.</text>
</comment>
<dbReference type="RefSeq" id="WP_246136169.1">
    <property type="nucleotide sequence ID" value="NZ_BAABDN010000001.1"/>
</dbReference>
<evidence type="ECO:0000256" key="2">
    <source>
        <dbReference type="SAM" id="Phobius"/>
    </source>
</evidence>
<dbReference type="InterPro" id="IPR021214">
    <property type="entry name" value="DUF2568"/>
</dbReference>
<sequence length="143" mass="14816">MLVALGLLAFVIEFAFMVGVFMLASGSVGGGVAGSLLGVLAVVVVAALWGLFLAPRARHRLPKLPRALVAGGAVASVGAGLLGQGHQRFGLVLLGAGLVLVAAQIALDDGLPAPPPQRRRARGEAGDAPETRRSRRRQRSRRR</sequence>
<dbReference type="AlphaFoldDB" id="A0A512T141"/>
<organism evidence="3 4">
    <name type="scientific">Knoellia locipacati</name>
    <dbReference type="NCBI Taxonomy" id="882824"/>
    <lineage>
        <taxon>Bacteria</taxon>
        <taxon>Bacillati</taxon>
        <taxon>Actinomycetota</taxon>
        <taxon>Actinomycetes</taxon>
        <taxon>Micrococcales</taxon>
        <taxon>Intrasporangiaceae</taxon>
        <taxon>Knoellia</taxon>
    </lineage>
</organism>
<dbReference type="EMBL" id="BKBA01000008">
    <property type="protein sequence ID" value="GEQ13935.1"/>
    <property type="molecule type" value="Genomic_DNA"/>
</dbReference>
<feature type="compositionally biased region" description="Basic and acidic residues" evidence="1">
    <location>
        <begin position="122"/>
        <end position="132"/>
    </location>
</feature>
<keyword evidence="4" id="KW-1185">Reference proteome</keyword>
<keyword evidence="2" id="KW-0812">Transmembrane</keyword>